<dbReference type="Proteomes" id="UP000004995">
    <property type="component" value="Unassembled WGS sequence"/>
</dbReference>
<sequence>MSSTFVITPPRHIEAIVFQPVVRAPMFGMDGDVFNVAFFVLDISVAQLGSRLLVWHSCHSPCAECE</sequence>
<evidence type="ECO:0000313" key="1">
    <source>
        <dbReference type="EnsemblPlants" id="KQK89385"/>
    </source>
</evidence>
<protein>
    <submittedName>
        <fullName evidence="1">Uncharacterized protein</fullName>
    </submittedName>
</protein>
<name>K4AHQ3_SETIT</name>
<dbReference type="EMBL" id="AGNK02005680">
    <property type="status" value="NOT_ANNOTATED_CDS"/>
    <property type="molecule type" value="Genomic_DNA"/>
</dbReference>
<dbReference type="InParanoid" id="K4AHQ3"/>
<proteinExistence type="predicted"/>
<evidence type="ECO:0000313" key="2">
    <source>
        <dbReference type="Proteomes" id="UP000004995"/>
    </source>
</evidence>
<dbReference type="HOGENOM" id="CLU_2836078_0_0_1"/>
<dbReference type="EnsemblPlants" id="KQK89385">
    <property type="protein sequence ID" value="KQK89385"/>
    <property type="gene ID" value="SETIT_038410mg"/>
</dbReference>
<dbReference type="AlphaFoldDB" id="K4AHQ3"/>
<dbReference type="Gramene" id="KQK89385">
    <property type="protein sequence ID" value="KQK89385"/>
    <property type="gene ID" value="SETIT_038410mg"/>
</dbReference>
<reference evidence="1" key="2">
    <citation type="submission" date="2018-08" db="UniProtKB">
        <authorList>
            <consortium name="EnsemblPlants"/>
        </authorList>
    </citation>
    <scope>IDENTIFICATION</scope>
    <source>
        <strain evidence="1">Yugu1</strain>
    </source>
</reference>
<accession>K4AHQ3</accession>
<keyword evidence="2" id="KW-1185">Reference proteome</keyword>
<organism evidence="1 2">
    <name type="scientific">Setaria italica</name>
    <name type="common">Foxtail millet</name>
    <name type="synonym">Panicum italicum</name>
    <dbReference type="NCBI Taxonomy" id="4555"/>
    <lineage>
        <taxon>Eukaryota</taxon>
        <taxon>Viridiplantae</taxon>
        <taxon>Streptophyta</taxon>
        <taxon>Embryophyta</taxon>
        <taxon>Tracheophyta</taxon>
        <taxon>Spermatophyta</taxon>
        <taxon>Magnoliopsida</taxon>
        <taxon>Liliopsida</taxon>
        <taxon>Poales</taxon>
        <taxon>Poaceae</taxon>
        <taxon>PACMAD clade</taxon>
        <taxon>Panicoideae</taxon>
        <taxon>Panicodae</taxon>
        <taxon>Paniceae</taxon>
        <taxon>Cenchrinae</taxon>
        <taxon>Setaria</taxon>
    </lineage>
</organism>
<reference evidence="2" key="1">
    <citation type="journal article" date="2012" name="Nat. Biotechnol.">
        <title>Reference genome sequence of the model plant Setaria.</title>
        <authorList>
            <person name="Bennetzen J.L."/>
            <person name="Schmutz J."/>
            <person name="Wang H."/>
            <person name="Percifield R."/>
            <person name="Hawkins J."/>
            <person name="Pontaroli A.C."/>
            <person name="Estep M."/>
            <person name="Feng L."/>
            <person name="Vaughn J.N."/>
            <person name="Grimwood J."/>
            <person name="Jenkins J."/>
            <person name="Barry K."/>
            <person name="Lindquist E."/>
            <person name="Hellsten U."/>
            <person name="Deshpande S."/>
            <person name="Wang X."/>
            <person name="Wu X."/>
            <person name="Mitros T."/>
            <person name="Triplett J."/>
            <person name="Yang X."/>
            <person name="Ye C.Y."/>
            <person name="Mauro-Herrera M."/>
            <person name="Wang L."/>
            <person name="Li P."/>
            <person name="Sharma M."/>
            <person name="Sharma R."/>
            <person name="Ronald P.C."/>
            <person name="Panaud O."/>
            <person name="Kellogg E.A."/>
            <person name="Brutnell T.P."/>
            <person name="Doust A.N."/>
            <person name="Tuskan G.A."/>
            <person name="Rokhsar D."/>
            <person name="Devos K.M."/>
        </authorList>
    </citation>
    <scope>NUCLEOTIDE SEQUENCE [LARGE SCALE GENOMIC DNA]</scope>
    <source>
        <strain evidence="2">cv. Yugu1</strain>
    </source>
</reference>